<name>A0A1U7CLT6_9BACT</name>
<dbReference type="PANTHER" id="PTHR43489:SF3">
    <property type="entry name" value="XYLOSE ISOMERASE DOMAIN PROTEIN TIM BARREL"/>
    <property type="match status" value="1"/>
</dbReference>
<gene>
    <name evidence="3" type="primary">hyi_2</name>
    <name evidence="3" type="ORF">BSF38_01327</name>
</gene>
<reference evidence="4" key="1">
    <citation type="submission" date="2016-12" db="EMBL/GenBank/DDBJ databases">
        <title>Comparative genomics of four Isosphaeraceae planctomycetes: a common pool of plasmids and glycoside hydrolase genes.</title>
        <authorList>
            <person name="Ivanova A."/>
        </authorList>
    </citation>
    <scope>NUCLEOTIDE SEQUENCE [LARGE SCALE GENOMIC DNA]</scope>
    <source>
        <strain evidence="4">PX4</strain>
    </source>
</reference>
<evidence type="ECO:0000259" key="2">
    <source>
        <dbReference type="Pfam" id="PF01261"/>
    </source>
</evidence>
<keyword evidence="3" id="KW-0670">Pyruvate</keyword>
<evidence type="ECO:0000313" key="4">
    <source>
        <dbReference type="Proteomes" id="UP000186309"/>
    </source>
</evidence>
<sequence length="314" mass="34860">MNEFDGSRADSPDRASRRDLLRAAAGAAVLGLGSGAQTVKAATMTEQASAIKNGRIKQSIVHWCFEPYWNIDEFIKQAKALGCTSIELVPPQYFPKLKEAGLTNAIGQIDMSPDPPFMRGFNNPKHWDKVIKATTDAIDACSEYGYKNVICFTGYADGLSAEQGAANCVEGFKKIVGHAEKKNVVLCLEMLNSRVDDHPMKGHPGYQGDHTDYCIDIIKRVDSPNLKLLYDFYHVQIMDGDLIKRLRQHRRYIGHIHTAGNPGRCELDANQEIQYPALMKALLEIGYEGHVGHEFIPTRDPLEGLREAVALCDV</sequence>
<dbReference type="Pfam" id="PF01261">
    <property type="entry name" value="AP_endonuc_2"/>
    <property type="match status" value="1"/>
</dbReference>
<proteinExistence type="predicted"/>
<evidence type="ECO:0000256" key="1">
    <source>
        <dbReference type="ARBA" id="ARBA00023235"/>
    </source>
</evidence>
<protein>
    <submittedName>
        <fullName evidence="3">Hydroxypyruvate isomerase</fullName>
        <ecNumber evidence="3">5.3.1.22</ecNumber>
    </submittedName>
</protein>
<dbReference type="EC" id="5.3.1.22" evidence="3"/>
<dbReference type="SUPFAM" id="SSF51658">
    <property type="entry name" value="Xylose isomerase-like"/>
    <property type="match status" value="1"/>
</dbReference>
<dbReference type="OrthoDB" id="9786584at2"/>
<dbReference type="PANTHER" id="PTHR43489">
    <property type="entry name" value="ISOMERASE"/>
    <property type="match status" value="1"/>
</dbReference>
<feature type="domain" description="Xylose isomerase-like TIM barrel" evidence="2">
    <location>
        <begin position="76"/>
        <end position="310"/>
    </location>
</feature>
<dbReference type="InterPro" id="IPR006311">
    <property type="entry name" value="TAT_signal"/>
</dbReference>
<dbReference type="Gene3D" id="3.20.20.150">
    <property type="entry name" value="Divalent-metal-dependent TIM barrel enzymes"/>
    <property type="match status" value="1"/>
</dbReference>
<dbReference type="EMBL" id="CP019082">
    <property type="protein sequence ID" value="APW59868.1"/>
    <property type="molecule type" value="Genomic_DNA"/>
</dbReference>
<dbReference type="GO" id="GO:0008903">
    <property type="term" value="F:hydroxypyruvate isomerase activity"/>
    <property type="evidence" value="ECO:0007669"/>
    <property type="project" value="UniProtKB-EC"/>
</dbReference>
<dbReference type="PROSITE" id="PS51318">
    <property type="entry name" value="TAT"/>
    <property type="match status" value="1"/>
</dbReference>
<dbReference type="InterPro" id="IPR013022">
    <property type="entry name" value="Xyl_isomerase-like_TIM-brl"/>
</dbReference>
<dbReference type="KEGG" id="pbor:BSF38_01327"/>
<dbReference type="STRING" id="1387353.BSF38_01327"/>
<keyword evidence="4" id="KW-1185">Reference proteome</keyword>
<dbReference type="AlphaFoldDB" id="A0A1U7CLT6"/>
<keyword evidence="1 3" id="KW-0413">Isomerase</keyword>
<dbReference type="InterPro" id="IPR036237">
    <property type="entry name" value="Xyl_isomerase-like_sf"/>
</dbReference>
<dbReference type="RefSeq" id="WP_076344112.1">
    <property type="nucleotide sequence ID" value="NZ_CP019082.1"/>
</dbReference>
<evidence type="ECO:0000313" key="3">
    <source>
        <dbReference type="EMBL" id="APW59868.1"/>
    </source>
</evidence>
<organism evidence="3 4">
    <name type="scientific">Paludisphaera borealis</name>
    <dbReference type="NCBI Taxonomy" id="1387353"/>
    <lineage>
        <taxon>Bacteria</taxon>
        <taxon>Pseudomonadati</taxon>
        <taxon>Planctomycetota</taxon>
        <taxon>Planctomycetia</taxon>
        <taxon>Isosphaerales</taxon>
        <taxon>Isosphaeraceae</taxon>
        <taxon>Paludisphaera</taxon>
    </lineage>
</organism>
<dbReference type="InterPro" id="IPR050417">
    <property type="entry name" value="Sugar_Epim/Isomerase"/>
</dbReference>
<accession>A0A1U7CLT6</accession>
<dbReference type="Proteomes" id="UP000186309">
    <property type="component" value="Chromosome"/>
</dbReference>